<comment type="caution">
    <text evidence="2">The sequence shown here is derived from an EMBL/GenBank/DDBJ whole genome shotgun (WGS) entry which is preliminary data.</text>
</comment>
<accession>A0ABU3WNI4</accession>
<sequence length="417" mass="43081">MPVFALAAGAVAVFAQAANRVRAAAGVPSRPIRLDPERIAASFSGDRMLRLSGTPVDGFADLSGFFRVRDGWVRTHANYPHHRSRLLRALNVPADASRHEVAERLRGLDAAEVEAAAVAHDAIAVQVRGEAQWRASAAGCAVAAEPLVAVTARPDSGRPAGTAATAAAPLAGVRVLDTTRVIAGPVASRALALLGATVLRIDPPHLPEIAWQHLENGQGKHSALLDLRDRRDAATFRALLADADILLGGYRPGALEALIGDIGAIRPGLLRGRVCAWGRTGPWSGRRGFDSIVQAASGIAVVESGGDGPGALPAQALDHASGYLLAAGVLDACAIGDGVGRDVTVSLARTGSWLLGAPGRRPDPPLPVAPGEATIAIHGAVTAARPAVADYADHPFPARPWGGDPPCWPTPPPTRVR</sequence>
<keyword evidence="1" id="KW-0732">Signal</keyword>
<dbReference type="Gene3D" id="3.40.50.10540">
    <property type="entry name" value="Crotonobetainyl-coa:carnitine coa-transferase, domain 1"/>
    <property type="match status" value="1"/>
</dbReference>
<dbReference type="Proteomes" id="UP001275440">
    <property type="component" value="Unassembled WGS sequence"/>
</dbReference>
<feature type="signal peptide" evidence="1">
    <location>
        <begin position="1"/>
        <end position="17"/>
    </location>
</feature>
<dbReference type="InterPro" id="IPR023606">
    <property type="entry name" value="CoA-Trfase_III_dom_1_sf"/>
</dbReference>
<dbReference type="InterPro" id="IPR003673">
    <property type="entry name" value="CoA-Trfase_fam_III"/>
</dbReference>
<protein>
    <submittedName>
        <fullName evidence="2">Uncharacterized protein</fullName>
    </submittedName>
</protein>
<dbReference type="SUPFAM" id="SSF89796">
    <property type="entry name" value="CoA-transferase family III (CaiB/BaiF)"/>
    <property type="match status" value="2"/>
</dbReference>
<dbReference type="Pfam" id="PF02515">
    <property type="entry name" value="CoA_transf_3"/>
    <property type="match status" value="1"/>
</dbReference>
<dbReference type="EMBL" id="WBMO01000001">
    <property type="protein sequence ID" value="MDV2475554.1"/>
    <property type="molecule type" value="Genomic_DNA"/>
</dbReference>
<dbReference type="PANTHER" id="PTHR48228">
    <property type="entry name" value="SUCCINYL-COA--D-CITRAMALATE COA-TRANSFERASE"/>
    <property type="match status" value="1"/>
</dbReference>
<evidence type="ECO:0000256" key="1">
    <source>
        <dbReference type="SAM" id="SignalP"/>
    </source>
</evidence>
<proteinExistence type="predicted"/>
<dbReference type="PANTHER" id="PTHR48228:SF4">
    <property type="entry name" value="BLR3030 PROTEIN"/>
    <property type="match status" value="1"/>
</dbReference>
<reference evidence="2 3" key="1">
    <citation type="submission" date="2019-10" db="EMBL/GenBank/DDBJ databases">
        <title>Draft Genome Assembly of Rhodococcus zopfii DSM44189.</title>
        <authorList>
            <person name="Sutton J.M."/>
            <person name="Akob D.M."/>
            <person name="Bushman T.J."/>
        </authorList>
    </citation>
    <scope>NUCLEOTIDE SEQUENCE [LARGE SCALE GENOMIC DNA]</scope>
    <source>
        <strain evidence="2 3">DSM 44189</strain>
    </source>
</reference>
<dbReference type="InterPro" id="IPR050509">
    <property type="entry name" value="CoA-transferase_III"/>
</dbReference>
<evidence type="ECO:0000313" key="2">
    <source>
        <dbReference type="EMBL" id="MDV2475554.1"/>
    </source>
</evidence>
<feature type="chain" id="PRO_5047219487" evidence="1">
    <location>
        <begin position="18"/>
        <end position="417"/>
    </location>
</feature>
<name>A0ABU3WNI4_9NOCA</name>
<gene>
    <name evidence="2" type="ORF">F8M49_09420</name>
</gene>
<organism evidence="2 3">
    <name type="scientific">Rhodococcus zopfii</name>
    <dbReference type="NCBI Taxonomy" id="43772"/>
    <lineage>
        <taxon>Bacteria</taxon>
        <taxon>Bacillati</taxon>
        <taxon>Actinomycetota</taxon>
        <taxon>Actinomycetes</taxon>
        <taxon>Mycobacteriales</taxon>
        <taxon>Nocardiaceae</taxon>
        <taxon>Rhodococcus</taxon>
    </lineage>
</organism>
<keyword evidence="3" id="KW-1185">Reference proteome</keyword>
<evidence type="ECO:0000313" key="3">
    <source>
        <dbReference type="Proteomes" id="UP001275440"/>
    </source>
</evidence>